<evidence type="ECO:0000313" key="1">
    <source>
        <dbReference type="EMBL" id="EUD63876.1"/>
    </source>
</evidence>
<name>W7AF24_9APIC</name>
<dbReference type="Proteomes" id="UP000030640">
    <property type="component" value="Unassembled WGS sequence"/>
</dbReference>
<dbReference type="EMBL" id="KI965617">
    <property type="protein sequence ID" value="EUD63876.1"/>
    <property type="molecule type" value="Genomic_DNA"/>
</dbReference>
<organism evidence="1 2">
    <name type="scientific">Plasmodium inui San Antonio 1</name>
    <dbReference type="NCBI Taxonomy" id="1237626"/>
    <lineage>
        <taxon>Eukaryota</taxon>
        <taxon>Sar</taxon>
        <taxon>Alveolata</taxon>
        <taxon>Apicomplexa</taxon>
        <taxon>Aconoidasida</taxon>
        <taxon>Haemosporida</taxon>
        <taxon>Plasmodiidae</taxon>
        <taxon>Plasmodium</taxon>
        <taxon>Plasmodium (Plasmodium)</taxon>
    </lineage>
</organism>
<protein>
    <submittedName>
        <fullName evidence="1">Uncharacterized protein</fullName>
    </submittedName>
</protein>
<keyword evidence="2" id="KW-1185">Reference proteome</keyword>
<evidence type="ECO:0000313" key="2">
    <source>
        <dbReference type="Proteomes" id="UP000030640"/>
    </source>
</evidence>
<dbReference type="RefSeq" id="XP_008819534.1">
    <property type="nucleotide sequence ID" value="XM_008821312.1"/>
</dbReference>
<reference evidence="1 2" key="1">
    <citation type="submission" date="2013-02" db="EMBL/GenBank/DDBJ databases">
        <title>The Genome Sequence of Plasmodium inui San Antonio 1.</title>
        <authorList>
            <consortium name="The Broad Institute Genome Sequencing Platform"/>
            <consortium name="The Broad Institute Genome Sequencing Center for Infectious Disease"/>
            <person name="Neafsey D."/>
            <person name="Cheeseman I."/>
            <person name="Volkman S."/>
            <person name="Adams J."/>
            <person name="Walker B."/>
            <person name="Young S.K."/>
            <person name="Zeng Q."/>
            <person name="Gargeya S."/>
            <person name="Fitzgerald M."/>
            <person name="Haas B."/>
            <person name="Abouelleil A."/>
            <person name="Alvarado L."/>
            <person name="Arachchi H.M."/>
            <person name="Berlin A.M."/>
            <person name="Chapman S.B."/>
            <person name="Dewar J."/>
            <person name="Goldberg J."/>
            <person name="Griggs A."/>
            <person name="Gujja S."/>
            <person name="Hansen M."/>
            <person name="Howarth C."/>
            <person name="Imamovic A."/>
            <person name="Larimer J."/>
            <person name="McCowan C."/>
            <person name="Murphy C."/>
            <person name="Neiman D."/>
            <person name="Pearson M."/>
            <person name="Priest M."/>
            <person name="Roberts A."/>
            <person name="Saif S."/>
            <person name="Shea T."/>
            <person name="Sisk P."/>
            <person name="Sykes S."/>
            <person name="Wortman J."/>
            <person name="Nusbaum C."/>
            <person name="Birren B."/>
        </authorList>
    </citation>
    <scope>NUCLEOTIDE SEQUENCE [LARGE SCALE GENOMIC DNA]</scope>
    <source>
        <strain evidence="1 2">San Antonio 1</strain>
    </source>
</reference>
<accession>W7AF24</accession>
<dbReference type="GeneID" id="20041015"/>
<sequence length="115" mass="12990">MANKRSLIQGPCSRIRTAEYKKILERRRAHSPSEFAEENGLIGANRGGIVIKELDRENSTPEKITTGKSLIKSKYTGQFKKNIKEYSLQYGPEYSYVIIKNRGGNNRAISPQETA</sequence>
<dbReference type="VEuPathDB" id="PlasmoDB:C922_05741"/>
<gene>
    <name evidence="1" type="ORF">C922_05741</name>
</gene>
<proteinExistence type="predicted"/>
<dbReference type="AlphaFoldDB" id="W7AF24"/>